<feature type="chain" id="PRO_5011305123" evidence="9">
    <location>
        <begin position="22"/>
        <end position="224"/>
    </location>
</feature>
<dbReference type="Proteomes" id="UP000215134">
    <property type="component" value="Chromosome 1"/>
</dbReference>
<dbReference type="RefSeq" id="WP_061798659.1">
    <property type="nucleotide sequence ID" value="NZ_CABITV010000005.1"/>
</dbReference>
<gene>
    <name evidence="12" type="primary">fimC_3</name>
    <name evidence="12" type="ORF">SAMEA4384070_04091</name>
</gene>
<dbReference type="InterPro" id="IPR016147">
    <property type="entry name" value="Pili_assmbl_chaperone_N"/>
</dbReference>
<evidence type="ECO:0000256" key="9">
    <source>
        <dbReference type="SAM" id="SignalP"/>
    </source>
</evidence>
<dbReference type="Pfam" id="PF02753">
    <property type="entry name" value="PapD_C"/>
    <property type="match status" value="1"/>
</dbReference>
<evidence type="ECO:0000313" key="12">
    <source>
        <dbReference type="EMBL" id="SNW04937.1"/>
    </source>
</evidence>
<evidence type="ECO:0000256" key="7">
    <source>
        <dbReference type="ARBA" id="ARBA00023319"/>
    </source>
</evidence>
<evidence type="ECO:0000256" key="8">
    <source>
        <dbReference type="RuleBase" id="RU003918"/>
    </source>
</evidence>
<dbReference type="InterPro" id="IPR013783">
    <property type="entry name" value="Ig-like_fold"/>
</dbReference>
<dbReference type="InterPro" id="IPR050643">
    <property type="entry name" value="Periplasmic_pilus_chap"/>
</dbReference>
<evidence type="ECO:0000256" key="3">
    <source>
        <dbReference type="ARBA" id="ARBA00022558"/>
    </source>
</evidence>
<keyword evidence="4 9" id="KW-0732">Signal</keyword>
<dbReference type="PANTHER" id="PTHR30251">
    <property type="entry name" value="PILUS ASSEMBLY CHAPERONE"/>
    <property type="match status" value="1"/>
</dbReference>
<name>A0A240CAD1_SERFI</name>
<dbReference type="FunFam" id="2.60.40.10:FF:000458">
    <property type="entry name" value="Molecular chaperone FimC"/>
    <property type="match status" value="1"/>
</dbReference>
<evidence type="ECO:0000313" key="13">
    <source>
        <dbReference type="Proteomes" id="UP000215134"/>
    </source>
</evidence>
<feature type="domain" description="Pili assembly chaperone C-terminal" evidence="11">
    <location>
        <begin position="162"/>
        <end position="217"/>
    </location>
</feature>
<dbReference type="Pfam" id="PF00345">
    <property type="entry name" value="PapD_N"/>
    <property type="match status" value="1"/>
</dbReference>
<evidence type="ECO:0000256" key="5">
    <source>
        <dbReference type="ARBA" id="ARBA00022764"/>
    </source>
</evidence>
<comment type="similarity">
    <text evidence="2 8">Belongs to the periplasmic pilus chaperone family.</text>
</comment>
<proteinExistence type="inferred from homology"/>
<feature type="domain" description="Pili assembly chaperone N-terminal" evidence="10">
    <location>
        <begin position="22"/>
        <end position="138"/>
    </location>
</feature>
<evidence type="ECO:0000259" key="11">
    <source>
        <dbReference type="Pfam" id="PF02753"/>
    </source>
</evidence>
<dbReference type="InterPro" id="IPR001829">
    <property type="entry name" value="Pili_assmbl_chaperone_bac"/>
</dbReference>
<dbReference type="SUPFAM" id="SSF49584">
    <property type="entry name" value="Periplasmic chaperone C-domain"/>
    <property type="match status" value="1"/>
</dbReference>
<dbReference type="PROSITE" id="PS00635">
    <property type="entry name" value="PILI_CHAPERONE"/>
    <property type="match status" value="1"/>
</dbReference>
<evidence type="ECO:0000256" key="4">
    <source>
        <dbReference type="ARBA" id="ARBA00022729"/>
    </source>
</evidence>
<dbReference type="GO" id="GO:0030288">
    <property type="term" value="C:outer membrane-bounded periplasmic space"/>
    <property type="evidence" value="ECO:0007669"/>
    <property type="project" value="InterPro"/>
</dbReference>
<dbReference type="PANTHER" id="PTHR30251:SF2">
    <property type="entry name" value="FIMBRIAL CHAPERONE YADV-RELATED"/>
    <property type="match status" value="1"/>
</dbReference>
<protein>
    <submittedName>
        <fullName evidence="12">Chaperone protein fimC</fullName>
    </submittedName>
</protein>
<keyword evidence="5" id="KW-0574">Periplasm</keyword>
<dbReference type="AlphaFoldDB" id="A0A240CAD1"/>
<dbReference type="InterPro" id="IPR016148">
    <property type="entry name" value="Pili_assmbl_chaperone_C"/>
</dbReference>
<evidence type="ECO:0000259" key="10">
    <source>
        <dbReference type="Pfam" id="PF00345"/>
    </source>
</evidence>
<dbReference type="InterPro" id="IPR018046">
    <property type="entry name" value="Pili_assmbl_chaperone_CS"/>
</dbReference>
<sequence length="224" mass="24570">MKPVYIALCAALLINSFQVAAGVVIGGTRLVYSGAKKEATIRVKNPDDMPYLVQSWVNADLEGNVKAPFMVTPPLFRLNGGRENTLRVMKTAQALPEDRESVFWLSVKSVPPEAEGTGNHLQIAVRTRIKLFYRPASLSGSLEEAAKKMRWERSGDTLKAINDSPYFLSFSTVSIAGDKIKEPQMVAPFATLSYPLPASASGKQVSWQVINDYGGLSERHQQAL</sequence>
<keyword evidence="3" id="KW-1029">Fimbrium biogenesis</keyword>
<dbReference type="STRING" id="1411141.GCA_001590885_03392"/>
<dbReference type="Gene3D" id="2.60.40.10">
    <property type="entry name" value="Immunoglobulins"/>
    <property type="match status" value="2"/>
</dbReference>
<dbReference type="OrthoDB" id="9131059at2"/>
<evidence type="ECO:0000256" key="6">
    <source>
        <dbReference type="ARBA" id="ARBA00023186"/>
    </source>
</evidence>
<dbReference type="PRINTS" id="PR00969">
    <property type="entry name" value="CHAPERONPILI"/>
</dbReference>
<comment type="subcellular location">
    <subcellularLocation>
        <location evidence="1 8">Periplasm</location>
    </subcellularLocation>
</comment>
<organism evidence="12 13">
    <name type="scientific">Serratia ficaria</name>
    <dbReference type="NCBI Taxonomy" id="61651"/>
    <lineage>
        <taxon>Bacteria</taxon>
        <taxon>Pseudomonadati</taxon>
        <taxon>Pseudomonadota</taxon>
        <taxon>Gammaproteobacteria</taxon>
        <taxon>Enterobacterales</taxon>
        <taxon>Yersiniaceae</taxon>
        <taxon>Serratia</taxon>
    </lineage>
</organism>
<dbReference type="GO" id="GO:0071555">
    <property type="term" value="P:cell wall organization"/>
    <property type="evidence" value="ECO:0007669"/>
    <property type="project" value="InterPro"/>
</dbReference>
<accession>A0A240CAD1</accession>
<dbReference type="InterPro" id="IPR036316">
    <property type="entry name" value="Pili_assmbl_chap_C_dom_sf"/>
</dbReference>
<evidence type="ECO:0000256" key="1">
    <source>
        <dbReference type="ARBA" id="ARBA00004418"/>
    </source>
</evidence>
<dbReference type="SUPFAM" id="SSF49354">
    <property type="entry name" value="PapD-like"/>
    <property type="match status" value="1"/>
</dbReference>
<dbReference type="GeneID" id="75029213"/>
<feature type="signal peptide" evidence="9">
    <location>
        <begin position="1"/>
        <end position="21"/>
    </location>
</feature>
<keyword evidence="7" id="KW-0393">Immunoglobulin domain</keyword>
<dbReference type="KEGG" id="sfj:SAMEA4384070_4091"/>
<keyword evidence="6 8" id="KW-0143">Chaperone</keyword>
<evidence type="ECO:0000256" key="2">
    <source>
        <dbReference type="ARBA" id="ARBA00007399"/>
    </source>
</evidence>
<dbReference type="InterPro" id="IPR008962">
    <property type="entry name" value="PapD-like_sf"/>
</dbReference>
<keyword evidence="13" id="KW-1185">Reference proteome</keyword>
<reference evidence="12 13" key="1">
    <citation type="submission" date="2017-06" db="EMBL/GenBank/DDBJ databases">
        <authorList>
            <consortium name="Pathogen Informatics"/>
        </authorList>
    </citation>
    <scope>NUCLEOTIDE SEQUENCE [LARGE SCALE GENOMIC DNA]</scope>
    <source>
        <strain evidence="12 13">NCTC12148</strain>
    </source>
</reference>
<dbReference type="EMBL" id="LT906479">
    <property type="protein sequence ID" value="SNW04937.1"/>
    <property type="molecule type" value="Genomic_DNA"/>
</dbReference>